<dbReference type="AlphaFoldDB" id="A0AA38CFV6"/>
<comment type="function">
    <text evidence="5">Component of the eukaryotic translation initiation factor 3 (eIF-3) complex, which is involved in protein synthesis of a specialized repertoire of mRNAs and, together with other initiation factors, stimulates binding of mRNA and methionyl-tRNAi to the 40S ribosome. The eIF-3 complex specifically targets and initiates translation of a subset of mRNAs involved in cell proliferation.</text>
</comment>
<comment type="similarity">
    <text evidence="5">Belongs to the eIF-3 subunit M family.</text>
</comment>
<sequence length="386" mass="43692">MDVKKLVTCWSYLLQTWCTFAISFGRTEILMDVDVLVIKAMTQYASSYADLDCIFTVICNLVTKALTPDEALAMAEQIASKVTQQPNDKPALRLKILFNLYNMLDNPYSKFLVYKRALKLAANGRVADLIIPSFKKMDTFLKEWNIAKSDQRELFLTISNILKDNKGSAKDSYSFLIKCLSTFDGEDAYTLSEAKEESVRAIIEFVKAPDMFQCDLLDMAAVAQLEKDGKYALVYRLLHIFLTQRLDTYLEFQTANSALLKSYGIVHEDCITKMRLMSLADLASKGSGEISYSSVRDTLRVTDDEVEFWIVRAISAKLVDCKMDQMHQVAVVSRSTERVFGPAQWNELHSRVSLWKDNITNIIRNIQKANAVPEQVAEAIQGVAVQ</sequence>
<dbReference type="GO" id="GO:0033290">
    <property type="term" value="C:eukaryotic 48S preinitiation complex"/>
    <property type="evidence" value="ECO:0007669"/>
    <property type="project" value="UniProtKB-UniRule"/>
</dbReference>
<evidence type="ECO:0000256" key="4">
    <source>
        <dbReference type="ARBA" id="ARBA00022917"/>
    </source>
</evidence>
<dbReference type="HAMAP" id="MF_03012">
    <property type="entry name" value="eIF3m"/>
    <property type="match status" value="1"/>
</dbReference>
<dbReference type="InterPro" id="IPR045237">
    <property type="entry name" value="COPS7/eIF3m"/>
</dbReference>
<evidence type="ECO:0000259" key="6">
    <source>
        <dbReference type="PROSITE" id="PS50250"/>
    </source>
</evidence>
<organism evidence="7 8">
    <name type="scientific">Taxus chinensis</name>
    <name type="common">Chinese yew</name>
    <name type="synonym">Taxus wallichiana var. chinensis</name>
    <dbReference type="NCBI Taxonomy" id="29808"/>
    <lineage>
        <taxon>Eukaryota</taxon>
        <taxon>Viridiplantae</taxon>
        <taxon>Streptophyta</taxon>
        <taxon>Embryophyta</taxon>
        <taxon>Tracheophyta</taxon>
        <taxon>Spermatophyta</taxon>
        <taxon>Pinopsida</taxon>
        <taxon>Pinidae</taxon>
        <taxon>Conifers II</taxon>
        <taxon>Cupressales</taxon>
        <taxon>Taxaceae</taxon>
        <taxon>Taxus</taxon>
    </lineage>
</organism>
<comment type="subunit">
    <text evidence="5">Component of the eukaryotic translation initiation factor 3 (eIF-3) complex.</text>
</comment>
<dbReference type="InterPro" id="IPR027528">
    <property type="entry name" value="eIF3m"/>
</dbReference>
<dbReference type="SMART" id="SM00088">
    <property type="entry name" value="PINT"/>
    <property type="match status" value="1"/>
</dbReference>
<dbReference type="Pfam" id="PF18005">
    <property type="entry name" value="eIF3m_C_helix"/>
    <property type="match status" value="1"/>
</dbReference>
<evidence type="ECO:0000256" key="3">
    <source>
        <dbReference type="ARBA" id="ARBA00022540"/>
    </source>
</evidence>
<evidence type="ECO:0000256" key="5">
    <source>
        <dbReference type="HAMAP-Rule" id="MF_03012"/>
    </source>
</evidence>
<reference evidence="7 8" key="1">
    <citation type="journal article" date="2021" name="Nat. Plants">
        <title>The Taxus genome provides insights into paclitaxel biosynthesis.</title>
        <authorList>
            <person name="Xiong X."/>
            <person name="Gou J."/>
            <person name="Liao Q."/>
            <person name="Li Y."/>
            <person name="Zhou Q."/>
            <person name="Bi G."/>
            <person name="Li C."/>
            <person name="Du R."/>
            <person name="Wang X."/>
            <person name="Sun T."/>
            <person name="Guo L."/>
            <person name="Liang H."/>
            <person name="Lu P."/>
            <person name="Wu Y."/>
            <person name="Zhang Z."/>
            <person name="Ro D.K."/>
            <person name="Shang Y."/>
            <person name="Huang S."/>
            <person name="Yan J."/>
        </authorList>
    </citation>
    <scope>NUCLEOTIDE SEQUENCE [LARGE SCALE GENOMIC DNA]</scope>
    <source>
        <strain evidence="7">Ta-2019</strain>
    </source>
</reference>
<gene>
    <name evidence="7" type="ORF">KI387_039815</name>
</gene>
<dbReference type="Pfam" id="PF01399">
    <property type="entry name" value="PCI"/>
    <property type="match status" value="1"/>
</dbReference>
<proteinExistence type="inferred from homology"/>
<keyword evidence="8" id="KW-1185">Reference proteome</keyword>
<keyword evidence="2 5" id="KW-0963">Cytoplasm</keyword>
<dbReference type="GO" id="GO:0003743">
    <property type="term" value="F:translation initiation factor activity"/>
    <property type="evidence" value="ECO:0007669"/>
    <property type="project" value="UniProtKB-UniRule"/>
</dbReference>
<evidence type="ECO:0000313" key="7">
    <source>
        <dbReference type="EMBL" id="KAH9296227.1"/>
    </source>
</evidence>
<dbReference type="OMA" id="VCLKALW"/>
<dbReference type="EMBL" id="JAHRHJ020000011">
    <property type="protein sequence ID" value="KAH9296227.1"/>
    <property type="molecule type" value="Genomic_DNA"/>
</dbReference>
<evidence type="ECO:0000256" key="2">
    <source>
        <dbReference type="ARBA" id="ARBA00022490"/>
    </source>
</evidence>
<keyword evidence="4 5" id="KW-0648">Protein biosynthesis</keyword>
<evidence type="ECO:0000313" key="8">
    <source>
        <dbReference type="Proteomes" id="UP000824469"/>
    </source>
</evidence>
<dbReference type="PANTHER" id="PTHR15350">
    <property type="entry name" value="COP9 SIGNALOSOME COMPLEX SUBUNIT 7/DENDRITIC CELL PROTEIN GA17"/>
    <property type="match status" value="1"/>
</dbReference>
<accession>A0AA38CFV6</accession>
<dbReference type="InterPro" id="IPR040750">
    <property type="entry name" value="eIF3m_C_helix"/>
</dbReference>
<comment type="similarity">
    <text evidence="1">Belongs to the CSN7/EIF3M family. CSN7 subfamily.</text>
</comment>
<name>A0AA38CFV6_TAXCH</name>
<dbReference type="Proteomes" id="UP000824469">
    <property type="component" value="Unassembled WGS sequence"/>
</dbReference>
<dbReference type="InterPro" id="IPR000717">
    <property type="entry name" value="PCI_dom"/>
</dbReference>
<feature type="domain" description="PCI" evidence="6">
    <location>
        <begin position="168"/>
        <end position="337"/>
    </location>
</feature>
<dbReference type="GO" id="GO:0071541">
    <property type="term" value="C:eukaryotic translation initiation factor 3 complex, eIF3m"/>
    <property type="evidence" value="ECO:0007669"/>
    <property type="project" value="UniProtKB-UniRule"/>
</dbReference>
<dbReference type="GO" id="GO:0001732">
    <property type="term" value="P:formation of cytoplasmic translation initiation complex"/>
    <property type="evidence" value="ECO:0007669"/>
    <property type="project" value="UniProtKB-UniRule"/>
</dbReference>
<dbReference type="GO" id="GO:0016282">
    <property type="term" value="C:eukaryotic 43S preinitiation complex"/>
    <property type="evidence" value="ECO:0007669"/>
    <property type="project" value="UniProtKB-UniRule"/>
</dbReference>
<protein>
    <recommendedName>
        <fullName evidence="5">Eukaryotic translation initiation factor 3 subunit M</fullName>
        <shortName evidence="5">eIF3m</shortName>
    </recommendedName>
</protein>
<comment type="caution">
    <text evidence="7">The sequence shown here is derived from an EMBL/GenBank/DDBJ whole genome shotgun (WGS) entry which is preliminary data.</text>
</comment>
<dbReference type="PANTHER" id="PTHR15350:SF2">
    <property type="entry name" value="EUKARYOTIC TRANSLATION INITIATION FACTOR 3 SUBUNIT M"/>
    <property type="match status" value="1"/>
</dbReference>
<keyword evidence="3 5" id="KW-0396">Initiation factor</keyword>
<dbReference type="PROSITE" id="PS50250">
    <property type="entry name" value="PCI"/>
    <property type="match status" value="1"/>
</dbReference>
<evidence type="ECO:0000256" key="1">
    <source>
        <dbReference type="ARBA" id="ARBA00008482"/>
    </source>
</evidence>
<comment type="subcellular location">
    <subcellularLocation>
        <location evidence="5">Cytoplasm</location>
    </subcellularLocation>
</comment>